<feature type="compositionally biased region" description="Basic and acidic residues" evidence="2">
    <location>
        <begin position="286"/>
        <end position="299"/>
    </location>
</feature>
<reference evidence="4 5" key="1">
    <citation type="submission" date="2016-10" db="EMBL/GenBank/DDBJ databases">
        <authorList>
            <person name="de Groot N.N."/>
        </authorList>
    </citation>
    <scope>NUCLEOTIDE SEQUENCE [LARGE SCALE GENOMIC DNA]</scope>
    <source>
        <strain evidence="4 5">CGMCC 4.2026</strain>
    </source>
</reference>
<dbReference type="OrthoDB" id="4198008at2"/>
<feature type="domain" description="Cell envelope-related transcriptional attenuator" evidence="3">
    <location>
        <begin position="75"/>
        <end position="181"/>
    </location>
</feature>
<dbReference type="STRING" id="310780.SAMN05216267_102679"/>
<name>A0A1H8PNV8_9ACTN</name>
<dbReference type="Proteomes" id="UP000181951">
    <property type="component" value="Unassembled WGS sequence"/>
</dbReference>
<dbReference type="InterPro" id="IPR050922">
    <property type="entry name" value="LytR/CpsA/Psr_CW_biosynth"/>
</dbReference>
<evidence type="ECO:0000259" key="3">
    <source>
        <dbReference type="Pfam" id="PF03816"/>
    </source>
</evidence>
<feature type="region of interest" description="Disordered" evidence="2">
    <location>
        <begin position="284"/>
        <end position="342"/>
    </location>
</feature>
<accession>A0A1H8PNV8</accession>
<dbReference type="PANTHER" id="PTHR33392">
    <property type="entry name" value="POLYISOPRENYL-TEICHOIC ACID--PEPTIDOGLYCAN TEICHOIC ACID TRANSFERASE TAGU"/>
    <property type="match status" value="1"/>
</dbReference>
<evidence type="ECO:0000256" key="2">
    <source>
        <dbReference type="SAM" id="MobiDB-lite"/>
    </source>
</evidence>
<evidence type="ECO:0000313" key="5">
    <source>
        <dbReference type="Proteomes" id="UP000181951"/>
    </source>
</evidence>
<keyword evidence="5" id="KW-1185">Reference proteome</keyword>
<protein>
    <submittedName>
        <fullName evidence="4">Transcriptional attenuator, LytR family</fullName>
    </submittedName>
</protein>
<proteinExistence type="inferred from homology"/>
<evidence type="ECO:0000313" key="4">
    <source>
        <dbReference type="EMBL" id="SEO43672.1"/>
    </source>
</evidence>
<dbReference type="PANTHER" id="PTHR33392:SF6">
    <property type="entry name" value="POLYISOPRENYL-TEICHOIC ACID--PEPTIDOGLYCAN TEICHOIC ACID TRANSFERASE TAGU"/>
    <property type="match status" value="1"/>
</dbReference>
<gene>
    <name evidence="4" type="ORF">SAMN05216267_102679</name>
</gene>
<dbReference type="Gene3D" id="3.30.420.590">
    <property type="match status" value="1"/>
</dbReference>
<comment type="similarity">
    <text evidence="1">Belongs to the LytR/CpsA/Psr (LCP) family.</text>
</comment>
<evidence type="ECO:0000256" key="1">
    <source>
        <dbReference type="ARBA" id="ARBA00006068"/>
    </source>
</evidence>
<dbReference type="AlphaFoldDB" id="A0A1H8PNV8"/>
<sequence>MRAVLRWTAIGAGLVLVVAAGVGWAAYRKFSGNIRTDRAAEQVLSRYAAERPRSLVPGARNILVMGADGTTGGGADSAVLLHLSADRQRAAAIGVPRELRVSVPDCAPRPAGTRREAPVGGGVGAGAGPGAGADETFGAAFRGGGAACTIRAFERLSGIRVDHHLVVDMDGFQRISAAVGGPPADRSAALLRALAAEARGGPRTLAHPKKLYGFLDSATSSITADPGLSSLPALYELAGNLRELPQDGLVVRSVPVGGRGAVREPDAGRLFTAVREDRPVQGAAEILKHPEGPLRCAEKEEQEDQEDQQELGESAGRGGGGSRGDGTAGAGTPRCASEAPQS</sequence>
<feature type="compositionally biased region" description="Acidic residues" evidence="2">
    <location>
        <begin position="300"/>
        <end position="310"/>
    </location>
</feature>
<organism evidence="4 5">
    <name type="scientific">Actinacidiphila rubida</name>
    <dbReference type="NCBI Taxonomy" id="310780"/>
    <lineage>
        <taxon>Bacteria</taxon>
        <taxon>Bacillati</taxon>
        <taxon>Actinomycetota</taxon>
        <taxon>Actinomycetes</taxon>
        <taxon>Kitasatosporales</taxon>
        <taxon>Streptomycetaceae</taxon>
        <taxon>Actinacidiphila</taxon>
    </lineage>
</organism>
<dbReference type="Pfam" id="PF03816">
    <property type="entry name" value="LytR_cpsA_psr"/>
    <property type="match status" value="1"/>
</dbReference>
<feature type="compositionally biased region" description="Gly residues" evidence="2">
    <location>
        <begin position="315"/>
        <end position="329"/>
    </location>
</feature>
<dbReference type="EMBL" id="FODD01000026">
    <property type="protein sequence ID" value="SEO43672.1"/>
    <property type="molecule type" value="Genomic_DNA"/>
</dbReference>
<dbReference type="InterPro" id="IPR004474">
    <property type="entry name" value="LytR_CpsA_psr"/>
</dbReference>
<dbReference type="RefSeq" id="WP_075017587.1">
    <property type="nucleotide sequence ID" value="NZ_FODD01000026.1"/>
</dbReference>